<evidence type="ECO:0000313" key="1">
    <source>
        <dbReference type="EMBL" id="MDF2094498.1"/>
    </source>
</evidence>
<comment type="caution">
    <text evidence="1">The sequence shown here is derived from an EMBL/GenBank/DDBJ whole genome shotgun (WGS) entry which is preliminary data.</text>
</comment>
<dbReference type="InterPro" id="IPR036390">
    <property type="entry name" value="WH_DNA-bd_sf"/>
</dbReference>
<sequence>MTESEIGAKKRDPVGATILEMLAVAGPGAAISPDEVARSFAETKRKTGDPPDLWRRYMNAVRQQAIHLARQGEIVILRKGEPVDPEAPFRGLVKLALPPQK</sequence>
<dbReference type="RefSeq" id="WP_275819057.1">
    <property type="nucleotide sequence ID" value="NZ_JARHUD010000001.1"/>
</dbReference>
<dbReference type="InterPro" id="IPR036388">
    <property type="entry name" value="WH-like_DNA-bd_sf"/>
</dbReference>
<reference evidence="1 2" key="1">
    <citation type="submission" date="2023-03" db="EMBL/GenBank/DDBJ databases">
        <title>Fodinicurvata sp. CAU 1616 isolated from sea sendiment.</title>
        <authorList>
            <person name="Kim W."/>
        </authorList>
    </citation>
    <scope>NUCLEOTIDE SEQUENCE [LARGE SCALE GENOMIC DNA]</scope>
    <source>
        <strain evidence="1 2">CAU 1616</strain>
    </source>
</reference>
<keyword evidence="2" id="KW-1185">Reference proteome</keyword>
<dbReference type="InterPro" id="IPR021660">
    <property type="entry name" value="DUF3253"/>
</dbReference>
<accession>A0ABT5YHU4</accession>
<dbReference type="EMBL" id="JARHUD010000001">
    <property type="protein sequence ID" value="MDF2094498.1"/>
    <property type="molecule type" value="Genomic_DNA"/>
</dbReference>
<organism evidence="1 2">
    <name type="scientific">Aquibaculum arenosum</name>
    <dbReference type="NCBI Taxonomy" id="3032591"/>
    <lineage>
        <taxon>Bacteria</taxon>
        <taxon>Pseudomonadati</taxon>
        <taxon>Pseudomonadota</taxon>
        <taxon>Alphaproteobacteria</taxon>
        <taxon>Rhodospirillales</taxon>
        <taxon>Rhodovibrionaceae</taxon>
        <taxon>Aquibaculum</taxon>
    </lineage>
</organism>
<proteinExistence type="predicted"/>
<protein>
    <submittedName>
        <fullName evidence="1">DUF3253 domain-containing protein</fullName>
    </submittedName>
</protein>
<name>A0ABT5YHU4_9PROT</name>
<dbReference type="Gene3D" id="1.10.10.10">
    <property type="entry name" value="Winged helix-like DNA-binding domain superfamily/Winged helix DNA-binding domain"/>
    <property type="match status" value="1"/>
</dbReference>
<dbReference type="SUPFAM" id="SSF46785">
    <property type="entry name" value="Winged helix' DNA-binding domain"/>
    <property type="match status" value="1"/>
</dbReference>
<dbReference type="Proteomes" id="UP001215503">
    <property type="component" value="Unassembled WGS sequence"/>
</dbReference>
<gene>
    <name evidence="1" type="ORF">P2G67_00745</name>
</gene>
<evidence type="ECO:0000313" key="2">
    <source>
        <dbReference type="Proteomes" id="UP001215503"/>
    </source>
</evidence>
<dbReference type="Pfam" id="PF11625">
    <property type="entry name" value="DUF3253"/>
    <property type="match status" value="1"/>
</dbReference>